<evidence type="ECO:0000313" key="2">
    <source>
        <dbReference type="EMBL" id="KAF2741664.1"/>
    </source>
</evidence>
<proteinExistence type="predicted"/>
<dbReference type="OrthoDB" id="8119704at2759"/>
<dbReference type="Gene3D" id="3.40.50.1820">
    <property type="entry name" value="alpha/beta hydrolase"/>
    <property type="match status" value="1"/>
</dbReference>
<dbReference type="AlphaFoldDB" id="A0A6A6UW41"/>
<dbReference type="SUPFAM" id="SSF53474">
    <property type="entry name" value="alpha/beta-Hydrolases"/>
    <property type="match status" value="1"/>
</dbReference>
<dbReference type="InterPro" id="IPR029058">
    <property type="entry name" value="AB_hydrolase_fold"/>
</dbReference>
<protein>
    <submittedName>
        <fullName evidence="2">Alpha/beta-hydrolase</fullName>
    </submittedName>
</protein>
<dbReference type="Proteomes" id="UP000799440">
    <property type="component" value="Unassembled WGS sequence"/>
</dbReference>
<dbReference type="EMBL" id="MU006634">
    <property type="protein sequence ID" value="KAF2741664.1"/>
    <property type="molecule type" value="Genomic_DNA"/>
</dbReference>
<dbReference type="PANTHER" id="PTHR43194">
    <property type="entry name" value="HYDROLASE ALPHA/BETA FOLD FAMILY"/>
    <property type="match status" value="1"/>
</dbReference>
<gene>
    <name evidence="2" type="ORF">M011DRAFT_463065</name>
</gene>
<keyword evidence="3" id="KW-1185">Reference proteome</keyword>
<reference evidence="2" key="1">
    <citation type="journal article" date="2020" name="Stud. Mycol.">
        <title>101 Dothideomycetes genomes: a test case for predicting lifestyles and emergence of pathogens.</title>
        <authorList>
            <person name="Haridas S."/>
            <person name="Albert R."/>
            <person name="Binder M."/>
            <person name="Bloem J."/>
            <person name="Labutti K."/>
            <person name="Salamov A."/>
            <person name="Andreopoulos B."/>
            <person name="Baker S."/>
            <person name="Barry K."/>
            <person name="Bills G."/>
            <person name="Bluhm B."/>
            <person name="Cannon C."/>
            <person name="Castanera R."/>
            <person name="Culley D."/>
            <person name="Daum C."/>
            <person name="Ezra D."/>
            <person name="Gonzalez J."/>
            <person name="Henrissat B."/>
            <person name="Kuo A."/>
            <person name="Liang C."/>
            <person name="Lipzen A."/>
            <person name="Lutzoni F."/>
            <person name="Magnuson J."/>
            <person name="Mondo S."/>
            <person name="Nolan M."/>
            <person name="Ohm R."/>
            <person name="Pangilinan J."/>
            <person name="Park H.-J."/>
            <person name="Ramirez L."/>
            <person name="Alfaro M."/>
            <person name="Sun H."/>
            <person name="Tritt A."/>
            <person name="Yoshinaga Y."/>
            <person name="Zwiers L.-H."/>
            <person name="Turgeon B."/>
            <person name="Goodwin S."/>
            <person name="Spatafora J."/>
            <person name="Crous P."/>
            <person name="Grigoriev I."/>
        </authorList>
    </citation>
    <scope>NUCLEOTIDE SEQUENCE</scope>
    <source>
        <strain evidence="2">CBS 119925</strain>
    </source>
</reference>
<accession>A0A6A6UW41</accession>
<keyword evidence="2" id="KW-0378">Hydrolase</keyword>
<dbReference type="PANTHER" id="PTHR43194:SF2">
    <property type="entry name" value="PEROXISOMAL MEMBRANE PROTEIN LPX1"/>
    <property type="match status" value="1"/>
</dbReference>
<dbReference type="GO" id="GO:0016787">
    <property type="term" value="F:hydrolase activity"/>
    <property type="evidence" value="ECO:0007669"/>
    <property type="project" value="UniProtKB-KW"/>
</dbReference>
<evidence type="ECO:0000313" key="3">
    <source>
        <dbReference type="Proteomes" id="UP000799440"/>
    </source>
</evidence>
<organism evidence="2 3">
    <name type="scientific">Sporormia fimetaria CBS 119925</name>
    <dbReference type="NCBI Taxonomy" id="1340428"/>
    <lineage>
        <taxon>Eukaryota</taxon>
        <taxon>Fungi</taxon>
        <taxon>Dikarya</taxon>
        <taxon>Ascomycota</taxon>
        <taxon>Pezizomycotina</taxon>
        <taxon>Dothideomycetes</taxon>
        <taxon>Pleosporomycetidae</taxon>
        <taxon>Pleosporales</taxon>
        <taxon>Sporormiaceae</taxon>
        <taxon>Sporormia</taxon>
    </lineage>
</organism>
<dbReference type="Pfam" id="PF12146">
    <property type="entry name" value="Hydrolase_4"/>
    <property type="match status" value="1"/>
</dbReference>
<dbReference type="InterPro" id="IPR050228">
    <property type="entry name" value="Carboxylesterase_BioH"/>
</dbReference>
<evidence type="ECO:0000259" key="1">
    <source>
        <dbReference type="Pfam" id="PF12146"/>
    </source>
</evidence>
<name>A0A6A6UW41_9PLEO</name>
<sequence length="337" mass="36610">MQTHLLKTSAIDTPSGSLELLVCLPQSRTNKQPILCIHGAHCAAACYKKLLPIFAQAGYPSYALSLRGHGKSWQPSTFDLHVFTTSNTYVADVMSAIDLISSEHPDQSPILIGHSLGGGVLQRALGAWNPSWKAPAGLVLIAPAPLSGGAMDIARKWQAAEAKLKASQPALALTPPSGSSPQGWIPWFRSLFDFELPSGLETPAGIRSKFFLPETPEEAVTGWLRDSKGRLESMSVTIGSFWPFADASAVFNAIDSDARPRGRKVFLISANGDVLITEDVIRETYEAYHAVCQGEEEIAQLELKSGHHIMLDVAHQQCASSIIRWIEEEKIDSEEVL</sequence>
<feature type="domain" description="Serine aminopeptidase S33" evidence="1">
    <location>
        <begin position="31"/>
        <end position="166"/>
    </location>
</feature>
<dbReference type="InterPro" id="IPR022742">
    <property type="entry name" value="Hydrolase_4"/>
</dbReference>